<proteinExistence type="predicted"/>
<dbReference type="InterPro" id="IPR028427">
    <property type="entry name" value="Met_Sox_Rdtase_MsrB"/>
</dbReference>
<dbReference type="PANTHER" id="PTHR10173">
    <property type="entry name" value="METHIONINE SULFOXIDE REDUCTASE"/>
    <property type="match status" value="1"/>
</dbReference>
<feature type="non-terminal residue" evidence="5">
    <location>
        <position position="1"/>
    </location>
</feature>
<comment type="caution">
    <text evidence="5">The sequence shown here is derived from an EMBL/GenBank/DDBJ whole genome shotgun (WGS) entry which is preliminary data.</text>
</comment>
<dbReference type="GO" id="GO:0033743">
    <property type="term" value="F:peptide-methionine (R)-S-oxide reductase activity"/>
    <property type="evidence" value="ECO:0007669"/>
    <property type="project" value="UniProtKB-EC"/>
</dbReference>
<dbReference type="PANTHER" id="PTHR10173:SF52">
    <property type="entry name" value="METHIONINE-R-SULFOXIDE REDUCTASE B1"/>
    <property type="match status" value="1"/>
</dbReference>
<dbReference type="EC" id="1.8.4.12" evidence="1"/>
<dbReference type="AlphaFoldDB" id="X1HMG3"/>
<gene>
    <name evidence="5" type="ORF">S03H2_17396</name>
</gene>
<reference evidence="5" key="1">
    <citation type="journal article" date="2014" name="Front. Microbiol.">
        <title>High frequency of phylogenetically diverse reductive dehalogenase-homologous genes in deep subseafloor sedimentary metagenomes.</title>
        <authorList>
            <person name="Kawai M."/>
            <person name="Futagami T."/>
            <person name="Toyoda A."/>
            <person name="Takaki Y."/>
            <person name="Nishi S."/>
            <person name="Hori S."/>
            <person name="Arai W."/>
            <person name="Tsubouchi T."/>
            <person name="Morono Y."/>
            <person name="Uchiyama I."/>
            <person name="Ito T."/>
            <person name="Fujiyama A."/>
            <person name="Inagaki F."/>
            <person name="Takami H."/>
        </authorList>
    </citation>
    <scope>NUCLEOTIDE SEQUENCE</scope>
    <source>
        <strain evidence="5">Expedition CK06-06</strain>
    </source>
</reference>
<dbReference type="GO" id="GO:0006979">
    <property type="term" value="P:response to oxidative stress"/>
    <property type="evidence" value="ECO:0007669"/>
    <property type="project" value="InterPro"/>
</dbReference>
<evidence type="ECO:0000313" key="5">
    <source>
        <dbReference type="EMBL" id="GAH46463.1"/>
    </source>
</evidence>
<dbReference type="PROSITE" id="PS51790">
    <property type="entry name" value="MSRB"/>
    <property type="match status" value="1"/>
</dbReference>
<dbReference type="InterPro" id="IPR011057">
    <property type="entry name" value="Mss4-like_sf"/>
</dbReference>
<dbReference type="Gene3D" id="2.170.150.20">
    <property type="entry name" value="Peptide methionine sulfoxide reductase"/>
    <property type="match status" value="1"/>
</dbReference>
<comment type="catalytic activity">
    <reaction evidence="3">
        <text>L-methionyl-[protein] + [thioredoxin]-disulfide + H2O = L-methionyl-(R)-S-oxide-[protein] + [thioredoxin]-dithiol</text>
        <dbReference type="Rhea" id="RHEA:24164"/>
        <dbReference type="Rhea" id="RHEA-COMP:10698"/>
        <dbReference type="Rhea" id="RHEA-COMP:10700"/>
        <dbReference type="Rhea" id="RHEA-COMP:12313"/>
        <dbReference type="Rhea" id="RHEA-COMP:12314"/>
        <dbReference type="ChEBI" id="CHEBI:15377"/>
        <dbReference type="ChEBI" id="CHEBI:16044"/>
        <dbReference type="ChEBI" id="CHEBI:29950"/>
        <dbReference type="ChEBI" id="CHEBI:45764"/>
        <dbReference type="ChEBI" id="CHEBI:50058"/>
        <dbReference type="EC" id="1.8.4.12"/>
    </reaction>
</comment>
<dbReference type="GO" id="GO:0030091">
    <property type="term" value="P:protein repair"/>
    <property type="evidence" value="ECO:0007669"/>
    <property type="project" value="InterPro"/>
</dbReference>
<evidence type="ECO:0000256" key="1">
    <source>
        <dbReference type="ARBA" id="ARBA00012499"/>
    </source>
</evidence>
<dbReference type="Pfam" id="PF01641">
    <property type="entry name" value="SelR"/>
    <property type="match status" value="1"/>
</dbReference>
<evidence type="ECO:0000256" key="2">
    <source>
        <dbReference type="ARBA" id="ARBA00023002"/>
    </source>
</evidence>
<sequence length="83" mass="9483">KCWNNEEKGIYYCAGCGTPLFDSKIKFKSGSGWPSFSAPIKDSKINEAQDVHNFIRELNEKEFITKTNSNMVLKEYKNSSIIL</sequence>
<accession>X1HMG3</accession>
<organism evidence="5">
    <name type="scientific">marine sediment metagenome</name>
    <dbReference type="NCBI Taxonomy" id="412755"/>
    <lineage>
        <taxon>unclassified sequences</taxon>
        <taxon>metagenomes</taxon>
        <taxon>ecological metagenomes</taxon>
    </lineage>
</organism>
<evidence type="ECO:0000256" key="3">
    <source>
        <dbReference type="ARBA" id="ARBA00048488"/>
    </source>
</evidence>
<name>X1HMG3_9ZZZZ</name>
<dbReference type="SUPFAM" id="SSF51316">
    <property type="entry name" value="Mss4-like"/>
    <property type="match status" value="1"/>
</dbReference>
<dbReference type="GO" id="GO:0005737">
    <property type="term" value="C:cytoplasm"/>
    <property type="evidence" value="ECO:0007669"/>
    <property type="project" value="TreeGrafter"/>
</dbReference>
<dbReference type="EMBL" id="BARU01008969">
    <property type="protein sequence ID" value="GAH46463.1"/>
    <property type="molecule type" value="Genomic_DNA"/>
</dbReference>
<dbReference type="InterPro" id="IPR002579">
    <property type="entry name" value="Met_Sox_Rdtase_MsrB_dom"/>
</dbReference>
<feature type="domain" description="MsrB" evidence="4">
    <location>
        <begin position="1"/>
        <end position="83"/>
    </location>
</feature>
<protein>
    <recommendedName>
        <fullName evidence="1">peptide-methionine (R)-S-oxide reductase</fullName>
        <ecNumber evidence="1">1.8.4.12</ecNumber>
    </recommendedName>
</protein>
<evidence type="ECO:0000259" key="4">
    <source>
        <dbReference type="PROSITE" id="PS51790"/>
    </source>
</evidence>
<keyword evidence="2" id="KW-0560">Oxidoreductase</keyword>